<organism evidence="2 3">
    <name type="scientific">Phytophthora nicotianae P10297</name>
    <dbReference type="NCBI Taxonomy" id="1317064"/>
    <lineage>
        <taxon>Eukaryota</taxon>
        <taxon>Sar</taxon>
        <taxon>Stramenopiles</taxon>
        <taxon>Oomycota</taxon>
        <taxon>Peronosporomycetes</taxon>
        <taxon>Peronosporales</taxon>
        <taxon>Peronosporaceae</taxon>
        <taxon>Phytophthora</taxon>
    </lineage>
</organism>
<sequence length="116" mass="12432">MTSSDRFEYFAGRRKGNSGVQAPLRTALTRAALAPTGHRLLSSRHRLSRSWPILVCRRGAPESSSGVWICVGGDASGHHNWRQSLAASTELKSGRNRCDSASNLDRGGGDNRAAVG</sequence>
<comment type="caution">
    <text evidence="2">The sequence shown here is derived from an EMBL/GenBank/DDBJ whole genome shotgun (WGS) entry which is preliminary data.</text>
</comment>
<dbReference type="EMBL" id="ANIY01003151">
    <property type="protein sequence ID" value="ETP37264.1"/>
    <property type="molecule type" value="Genomic_DNA"/>
</dbReference>
<protein>
    <submittedName>
        <fullName evidence="2">Uncharacterized protein</fullName>
    </submittedName>
</protein>
<feature type="region of interest" description="Disordered" evidence="1">
    <location>
        <begin position="95"/>
        <end position="116"/>
    </location>
</feature>
<dbReference type="Proteomes" id="UP000018948">
    <property type="component" value="Unassembled WGS sequence"/>
</dbReference>
<gene>
    <name evidence="2" type="ORF">F442_14919</name>
</gene>
<name>W2YSX1_PHYNI</name>
<proteinExistence type="predicted"/>
<reference evidence="2 3" key="1">
    <citation type="submission" date="2013-11" db="EMBL/GenBank/DDBJ databases">
        <title>The Genome Sequence of Phytophthora parasitica P10297.</title>
        <authorList>
            <consortium name="The Broad Institute Genomics Platform"/>
            <person name="Russ C."/>
            <person name="Tyler B."/>
            <person name="Panabieres F."/>
            <person name="Shan W."/>
            <person name="Tripathy S."/>
            <person name="Grunwald N."/>
            <person name="Machado M."/>
            <person name="Johnson C.S."/>
            <person name="Walker B."/>
            <person name="Young S.K."/>
            <person name="Zeng Q."/>
            <person name="Gargeya S."/>
            <person name="Fitzgerald M."/>
            <person name="Haas B."/>
            <person name="Abouelleil A."/>
            <person name="Allen A.W."/>
            <person name="Alvarado L."/>
            <person name="Arachchi H.M."/>
            <person name="Berlin A.M."/>
            <person name="Chapman S.B."/>
            <person name="Gainer-Dewar J."/>
            <person name="Goldberg J."/>
            <person name="Griggs A."/>
            <person name="Gujja S."/>
            <person name="Hansen M."/>
            <person name="Howarth C."/>
            <person name="Imamovic A."/>
            <person name="Ireland A."/>
            <person name="Larimer J."/>
            <person name="McCowan C."/>
            <person name="Murphy C."/>
            <person name="Pearson M."/>
            <person name="Poon T.W."/>
            <person name="Priest M."/>
            <person name="Roberts A."/>
            <person name="Saif S."/>
            <person name="Shea T."/>
            <person name="Sisk P."/>
            <person name="Sykes S."/>
            <person name="Wortman J."/>
            <person name="Nusbaum C."/>
            <person name="Birren B."/>
        </authorList>
    </citation>
    <scope>NUCLEOTIDE SEQUENCE [LARGE SCALE GENOMIC DNA]</scope>
    <source>
        <strain evidence="2 3">P10297</strain>
    </source>
</reference>
<dbReference type="AlphaFoldDB" id="W2YSX1"/>
<evidence type="ECO:0000256" key="1">
    <source>
        <dbReference type="SAM" id="MobiDB-lite"/>
    </source>
</evidence>
<evidence type="ECO:0000313" key="3">
    <source>
        <dbReference type="Proteomes" id="UP000018948"/>
    </source>
</evidence>
<evidence type="ECO:0000313" key="2">
    <source>
        <dbReference type="EMBL" id="ETP37264.1"/>
    </source>
</evidence>
<accession>W2YSX1</accession>